<organism evidence="2 3">
    <name type="scientific">Clathrospora elynae</name>
    <dbReference type="NCBI Taxonomy" id="706981"/>
    <lineage>
        <taxon>Eukaryota</taxon>
        <taxon>Fungi</taxon>
        <taxon>Dikarya</taxon>
        <taxon>Ascomycota</taxon>
        <taxon>Pezizomycotina</taxon>
        <taxon>Dothideomycetes</taxon>
        <taxon>Pleosporomycetidae</taxon>
        <taxon>Pleosporales</taxon>
        <taxon>Diademaceae</taxon>
        <taxon>Clathrospora</taxon>
    </lineage>
</organism>
<dbReference type="OrthoDB" id="10513526at2759"/>
<keyword evidence="1" id="KW-1133">Transmembrane helix</keyword>
<accession>A0A6A5SQI4</accession>
<dbReference type="EMBL" id="ML976082">
    <property type="protein sequence ID" value="KAF1939407.1"/>
    <property type="molecule type" value="Genomic_DNA"/>
</dbReference>
<reference evidence="2" key="1">
    <citation type="journal article" date="2020" name="Stud. Mycol.">
        <title>101 Dothideomycetes genomes: a test case for predicting lifestyles and emergence of pathogens.</title>
        <authorList>
            <person name="Haridas S."/>
            <person name="Albert R."/>
            <person name="Binder M."/>
            <person name="Bloem J."/>
            <person name="Labutti K."/>
            <person name="Salamov A."/>
            <person name="Andreopoulos B."/>
            <person name="Baker S."/>
            <person name="Barry K."/>
            <person name="Bills G."/>
            <person name="Bluhm B."/>
            <person name="Cannon C."/>
            <person name="Castanera R."/>
            <person name="Culley D."/>
            <person name="Daum C."/>
            <person name="Ezra D."/>
            <person name="Gonzalez J."/>
            <person name="Henrissat B."/>
            <person name="Kuo A."/>
            <person name="Liang C."/>
            <person name="Lipzen A."/>
            <person name="Lutzoni F."/>
            <person name="Magnuson J."/>
            <person name="Mondo S."/>
            <person name="Nolan M."/>
            <person name="Ohm R."/>
            <person name="Pangilinan J."/>
            <person name="Park H.-J."/>
            <person name="Ramirez L."/>
            <person name="Alfaro M."/>
            <person name="Sun H."/>
            <person name="Tritt A."/>
            <person name="Yoshinaga Y."/>
            <person name="Zwiers L.-H."/>
            <person name="Turgeon B."/>
            <person name="Goodwin S."/>
            <person name="Spatafora J."/>
            <person name="Crous P."/>
            <person name="Grigoriev I."/>
        </authorList>
    </citation>
    <scope>NUCLEOTIDE SEQUENCE</scope>
    <source>
        <strain evidence="2">CBS 161.51</strain>
    </source>
</reference>
<evidence type="ECO:0000313" key="2">
    <source>
        <dbReference type="EMBL" id="KAF1939407.1"/>
    </source>
</evidence>
<gene>
    <name evidence="2" type="ORF">EJ02DRAFT_424892</name>
</gene>
<evidence type="ECO:0000256" key="1">
    <source>
        <dbReference type="SAM" id="Phobius"/>
    </source>
</evidence>
<feature type="transmembrane region" description="Helical" evidence="1">
    <location>
        <begin position="20"/>
        <end position="39"/>
    </location>
</feature>
<dbReference type="Proteomes" id="UP000800038">
    <property type="component" value="Unassembled WGS sequence"/>
</dbReference>
<keyword evidence="1" id="KW-0812">Transmembrane</keyword>
<protein>
    <submittedName>
        <fullName evidence="2">Uncharacterized protein</fullName>
    </submittedName>
</protein>
<dbReference type="AlphaFoldDB" id="A0A6A5SQI4"/>
<keyword evidence="3" id="KW-1185">Reference proteome</keyword>
<proteinExistence type="predicted"/>
<name>A0A6A5SQI4_9PLEO</name>
<evidence type="ECO:0000313" key="3">
    <source>
        <dbReference type="Proteomes" id="UP000800038"/>
    </source>
</evidence>
<keyword evidence="1" id="KW-0472">Membrane</keyword>
<sequence length="151" mass="16978">MSELSALFRGLTVVVSGLRTFFTVYFALVLVIVLFSFLYGHLRIRSLEGDSEGAIVARIKGTAQVLRPELFNIAVLLKHGPHPSPSRNAHDDSPSEEWWAAAVCGFEEPFTQVVVRDTGRMRCEGRMESLRSLDILLRIQRESGERNMLSE</sequence>